<dbReference type="Proteomes" id="UP000606786">
    <property type="component" value="Unassembled WGS sequence"/>
</dbReference>
<feature type="compositionally biased region" description="Pro residues" evidence="1">
    <location>
        <begin position="22"/>
        <end position="33"/>
    </location>
</feature>
<evidence type="ECO:0000313" key="3">
    <source>
        <dbReference type="Proteomes" id="UP000606786"/>
    </source>
</evidence>
<accession>A0A811URP2</accession>
<name>A0A811URP2_CERCA</name>
<protein>
    <submittedName>
        <fullName evidence="2">(Mediterranean fruit fly) hypothetical protein</fullName>
    </submittedName>
</protein>
<feature type="compositionally biased region" description="Low complexity" evidence="1">
    <location>
        <begin position="8"/>
        <end position="21"/>
    </location>
</feature>
<evidence type="ECO:0000256" key="1">
    <source>
        <dbReference type="SAM" id="MobiDB-lite"/>
    </source>
</evidence>
<dbReference type="AlphaFoldDB" id="A0A811URP2"/>
<feature type="region of interest" description="Disordered" evidence="1">
    <location>
        <begin position="1"/>
        <end position="38"/>
    </location>
</feature>
<evidence type="ECO:0000313" key="2">
    <source>
        <dbReference type="EMBL" id="CAD7000988.1"/>
    </source>
</evidence>
<keyword evidence="3" id="KW-1185">Reference proteome</keyword>
<sequence length="470" mass="54560">MAHNDIIRPSMLASAPRAAAPPLQPNPLQPNPPTSANATPELRNIIRDLMREILATEEANIVRTSTQTMTDQIIEERFRDNLTDMDKVPDVVRSLREFGGNPAEYSSWKKSVERILKIYEPNMGSPKYFGILNVIRNKIVGSADAALESYNTPLNWKAISKCLTMHYADKRDLSTLEYQMTCLLQGRRTVHEFYAEVYSHLSLILNKIACMDINEEAMRILTHTYRDKALDTFVRGLSGDLSRLLGMKEPADLPEALHLCIKLENQNFRTIHANNQYSLPRKPNLPLLPLGMHHQHKPPIPQRNINHNNQPFYPQLAHIPQAINPINRFSQHPQYRQPQYQYHPQYQYQPQYQQQQRFRPNQFFNTPPRPIQPKPPIPMEVDESLQTRNVNYMNRPNKIFAGKRPIVPSNQIRQPFKQSRINNIIAVSAPQDEEQTSKDYYDQYSAQDNNSNDNILEENEYEFSDIHFLD</sequence>
<proteinExistence type="predicted"/>
<reference evidence="2" key="1">
    <citation type="submission" date="2020-11" db="EMBL/GenBank/DDBJ databases">
        <authorList>
            <person name="Whitehead M."/>
        </authorList>
    </citation>
    <scope>NUCLEOTIDE SEQUENCE</scope>
    <source>
        <strain evidence="2">EGII</strain>
    </source>
</reference>
<gene>
    <name evidence="2" type="ORF">CCAP1982_LOCUS9461</name>
</gene>
<dbReference type="EMBL" id="CAJHJT010000023">
    <property type="protein sequence ID" value="CAD7000988.1"/>
    <property type="molecule type" value="Genomic_DNA"/>
</dbReference>
<organism evidence="2 3">
    <name type="scientific">Ceratitis capitata</name>
    <name type="common">Mediterranean fruit fly</name>
    <name type="synonym">Tephritis capitata</name>
    <dbReference type="NCBI Taxonomy" id="7213"/>
    <lineage>
        <taxon>Eukaryota</taxon>
        <taxon>Metazoa</taxon>
        <taxon>Ecdysozoa</taxon>
        <taxon>Arthropoda</taxon>
        <taxon>Hexapoda</taxon>
        <taxon>Insecta</taxon>
        <taxon>Pterygota</taxon>
        <taxon>Neoptera</taxon>
        <taxon>Endopterygota</taxon>
        <taxon>Diptera</taxon>
        <taxon>Brachycera</taxon>
        <taxon>Muscomorpha</taxon>
        <taxon>Tephritoidea</taxon>
        <taxon>Tephritidae</taxon>
        <taxon>Ceratitis</taxon>
        <taxon>Ceratitis</taxon>
    </lineage>
</organism>
<comment type="caution">
    <text evidence="2">The sequence shown here is derived from an EMBL/GenBank/DDBJ whole genome shotgun (WGS) entry which is preliminary data.</text>
</comment>